<evidence type="ECO:0000256" key="10">
    <source>
        <dbReference type="ARBA" id="ARBA00022840"/>
    </source>
</evidence>
<dbReference type="SUPFAM" id="SSF81886">
    <property type="entry name" value="Helical scaffold and wing domains of SecA"/>
    <property type="match status" value="1"/>
</dbReference>
<dbReference type="Pfam" id="PF07516">
    <property type="entry name" value="SecA_SW"/>
    <property type="match status" value="1"/>
</dbReference>
<evidence type="ECO:0000259" key="18">
    <source>
        <dbReference type="PROSITE" id="PS51192"/>
    </source>
</evidence>
<keyword evidence="11 15" id="KW-0653">Protein transport</keyword>
<dbReference type="Gene3D" id="1.10.3060.10">
    <property type="entry name" value="Helical scaffold and wing domains of SecA"/>
    <property type="match status" value="1"/>
</dbReference>
<comment type="subunit">
    <text evidence="15">Monomer and homodimer. Part of the essential Sec protein translocation apparatus which comprises SecA, SecYEG and auxiliary proteins SecDF-YajC and YidC.</text>
</comment>
<dbReference type="PROSITE" id="PS51196">
    <property type="entry name" value="SECA_MOTOR_DEAD"/>
    <property type="match status" value="1"/>
</dbReference>
<dbReference type="GO" id="GO:0008564">
    <property type="term" value="F:protein-exporting ATPase activity"/>
    <property type="evidence" value="ECO:0007669"/>
    <property type="project" value="UniProtKB-EC"/>
</dbReference>
<dbReference type="InterPro" id="IPR014001">
    <property type="entry name" value="Helicase_ATP-bd"/>
</dbReference>
<dbReference type="InterPro" id="IPR044722">
    <property type="entry name" value="SecA_SF2_C"/>
</dbReference>
<dbReference type="EMBL" id="FNAK01000001">
    <property type="protein sequence ID" value="SDD42679.1"/>
    <property type="molecule type" value="Genomic_DNA"/>
</dbReference>
<sequence length="1034" mass="115375">MPVDLPIGKKSRPKQSIPREKVPHQLTDAGMILICACTLVVVKLHIIIKSVTHSLRDHSTAGRAARTNTVTGDVRARKPGAGQERNMLGLSTLAKKIFGSANERYLRKLEPKVAAIGALADEMTALSDEALKAKTQEFRDRLEAGETVDDLLVEAFAVVREAATRSLGLRHYDVQLIGGMVLNDSSIAEMKTGEGKTLVATLAAYLNALPGQGVHVVTVNDYLAERDAEWMSKVYGFLGMTTGVVVPGKTDEERREAYRCDITYATNNELGFDYLRDNMKTHRDQMVQRPFHFAIVDEVDSILVDEARTPLIISGPTEDKSELYLTIDKLVAELGEGDYEKDEKSKHVSLTEDGHEKMEKILADQGLLKAENLYDYENTQIVHHVDQALKARTMFERDTDYIVKGDKVVIIDEFTGRMMDGRRYSGGLHQALEAKEGVQIQPENQTLASITFQNYFRMYPKLAGMTGTASTEAEEFGDIYGLGVIEIPTNVPVARVDEHDEFYRTGKEKFDAIVKDIIEAQDKGQPVLVGTVSIEKSEVLSDYLKKKKIKHQVLNARFHEQEAGIIAQAGRLGAVTIATNMAGRGTDIQLGGNADLRIADETAGIEDEAKIKEISERIRREVEEEKQKVLEAGGLYVVATERHESRRIDNQLRGRSGRQGDPGRTKFFLSLQDDLMRIFGPERMDAMLVRLGIEEGEAIIHPWINKAIEKAQSKVEARNYDIRKNLVKFDDVMNDQRRAIYEQRTEVMDAEEISETIKDMRADVVHNIVETRIPPKSYPEQWDIDGLDEDVRTKLNLDVDVRAWAAEEGVDDHVIIERLEEAVNEVMAEKAKRINEMTGTADPETGFGMWEKDIEKSILLQVLDQEWKEHLQNLDHLRQGVSLRAYGQRDPLNEYKTEAFTLFEGMLYHIREETTQLLGRIELAPQVRPEDLEPTPPSVFQESHPSPEVAVGSPAPSGGFNPNDTSTWGDVPRNAPCPCGSGEKFKHCHGDVSGMGGGMMGASRPASNPFADVGRNDACPCGSGKKFKHCHGAF</sequence>
<comment type="similarity">
    <text evidence="2 15 16">Belongs to the SecA family.</text>
</comment>
<keyword evidence="9" id="KW-0862">Zinc</keyword>
<dbReference type="InterPro" id="IPR000185">
    <property type="entry name" value="SecA"/>
</dbReference>
<dbReference type="SUPFAM" id="SSF52540">
    <property type="entry name" value="P-loop containing nucleoside triphosphate hydrolases"/>
    <property type="match status" value="2"/>
</dbReference>
<evidence type="ECO:0000256" key="8">
    <source>
        <dbReference type="ARBA" id="ARBA00022741"/>
    </source>
</evidence>
<feature type="binding site" evidence="15">
    <location>
        <position position="175"/>
    </location>
    <ligand>
        <name>ATP</name>
        <dbReference type="ChEBI" id="CHEBI:30616"/>
    </ligand>
</feature>
<dbReference type="InterPro" id="IPR011130">
    <property type="entry name" value="SecA_preprotein_X-link_dom"/>
</dbReference>
<dbReference type="FunFam" id="3.90.1440.10:FF:000001">
    <property type="entry name" value="Preprotein translocase subunit SecA"/>
    <property type="match status" value="1"/>
</dbReference>
<dbReference type="CDD" id="cd18803">
    <property type="entry name" value="SF2_C_secA"/>
    <property type="match status" value="1"/>
</dbReference>
<dbReference type="CDD" id="cd17928">
    <property type="entry name" value="DEXDc_SecA"/>
    <property type="match status" value="1"/>
</dbReference>
<dbReference type="Gene3D" id="3.10.450.50">
    <property type="match status" value="2"/>
</dbReference>
<dbReference type="NCBIfam" id="TIGR00963">
    <property type="entry name" value="secA"/>
    <property type="match status" value="1"/>
</dbReference>
<keyword evidence="10 15" id="KW-0067">ATP-binding</keyword>
<dbReference type="SMART" id="SM00958">
    <property type="entry name" value="SecA_PP_bind"/>
    <property type="match status" value="1"/>
</dbReference>
<dbReference type="Gene3D" id="3.90.1440.10">
    <property type="entry name" value="SecA, preprotein cross-linking domain"/>
    <property type="match status" value="1"/>
</dbReference>
<dbReference type="Pfam" id="PF21090">
    <property type="entry name" value="P-loop_SecA"/>
    <property type="match status" value="1"/>
</dbReference>
<protein>
    <recommendedName>
        <fullName evidence="15 16">Protein translocase subunit SecA</fullName>
        <ecNumber evidence="15">7.4.2.8</ecNumber>
    </recommendedName>
</protein>
<evidence type="ECO:0000256" key="9">
    <source>
        <dbReference type="ARBA" id="ARBA00022833"/>
    </source>
</evidence>
<dbReference type="SUPFAM" id="SSF103642">
    <property type="entry name" value="Sec-C motif"/>
    <property type="match status" value="1"/>
</dbReference>
<dbReference type="FunFam" id="3.40.50.300:FF:001790">
    <property type="entry name" value="Protein translocase subunit SecA"/>
    <property type="match status" value="1"/>
</dbReference>
<keyword evidence="13 15" id="KW-0811">Translocation</keyword>
<evidence type="ECO:0000256" key="7">
    <source>
        <dbReference type="ARBA" id="ARBA00022723"/>
    </source>
</evidence>
<dbReference type="FunFam" id="1.10.3060.10:FF:000003">
    <property type="entry name" value="Protein translocase subunit SecA"/>
    <property type="match status" value="1"/>
</dbReference>
<dbReference type="GO" id="GO:0005524">
    <property type="term" value="F:ATP binding"/>
    <property type="evidence" value="ECO:0007669"/>
    <property type="project" value="UniProtKB-UniRule"/>
</dbReference>
<evidence type="ECO:0000256" key="2">
    <source>
        <dbReference type="ARBA" id="ARBA00007650"/>
    </source>
</evidence>
<keyword evidence="8 15" id="KW-0547">Nucleotide-binding</keyword>
<feature type="binding site" evidence="15">
    <location>
        <begin position="193"/>
        <end position="197"/>
    </location>
    <ligand>
        <name>ATP</name>
        <dbReference type="ChEBI" id="CHEBI:30616"/>
    </ligand>
</feature>
<dbReference type="Pfam" id="PF02810">
    <property type="entry name" value="SEC-C"/>
    <property type="match status" value="2"/>
</dbReference>
<dbReference type="GO" id="GO:0065002">
    <property type="term" value="P:intracellular protein transmembrane transport"/>
    <property type="evidence" value="ECO:0007669"/>
    <property type="project" value="UniProtKB-UniRule"/>
</dbReference>
<dbReference type="HAMAP" id="MF_01382">
    <property type="entry name" value="SecA"/>
    <property type="match status" value="1"/>
</dbReference>
<comment type="cofactor">
    <cofactor evidence="1">
        <name>Zn(2+)</name>
        <dbReference type="ChEBI" id="CHEBI:29105"/>
    </cofactor>
</comment>
<dbReference type="Gene3D" id="3.40.50.300">
    <property type="entry name" value="P-loop containing nucleotide triphosphate hydrolases"/>
    <property type="match status" value="2"/>
</dbReference>
<name>A0A1G6UN09_9PROT</name>
<dbReference type="FunFam" id="3.40.50.300:FF:000334">
    <property type="entry name" value="Protein translocase subunit SecA"/>
    <property type="match status" value="1"/>
</dbReference>
<gene>
    <name evidence="15" type="primary">secA</name>
    <name evidence="20" type="ORF">SAMN04488071_0641</name>
</gene>
<feature type="domain" description="SecA family profile" evidence="19">
    <location>
        <begin position="91"/>
        <end position="700"/>
    </location>
</feature>
<evidence type="ECO:0000313" key="21">
    <source>
        <dbReference type="Proteomes" id="UP000183685"/>
    </source>
</evidence>
<dbReference type="InterPro" id="IPR020937">
    <property type="entry name" value="SecA_CS"/>
</dbReference>
<evidence type="ECO:0000256" key="1">
    <source>
        <dbReference type="ARBA" id="ARBA00001947"/>
    </source>
</evidence>
<evidence type="ECO:0000256" key="16">
    <source>
        <dbReference type="RuleBase" id="RU003874"/>
    </source>
</evidence>
<dbReference type="Proteomes" id="UP000183685">
    <property type="component" value="Unassembled WGS sequence"/>
</dbReference>
<evidence type="ECO:0000259" key="19">
    <source>
        <dbReference type="PROSITE" id="PS51196"/>
    </source>
</evidence>
<dbReference type="GO" id="GO:0031522">
    <property type="term" value="C:cell envelope Sec protein transport complex"/>
    <property type="evidence" value="ECO:0007669"/>
    <property type="project" value="TreeGrafter"/>
</dbReference>
<dbReference type="GO" id="GO:0043952">
    <property type="term" value="P:protein transport by the Sec complex"/>
    <property type="evidence" value="ECO:0007669"/>
    <property type="project" value="TreeGrafter"/>
</dbReference>
<reference evidence="20 21" key="1">
    <citation type="submission" date="2016-10" db="EMBL/GenBank/DDBJ databases">
        <authorList>
            <person name="de Groot N.N."/>
        </authorList>
    </citation>
    <scope>NUCLEOTIDE SEQUENCE [LARGE SCALE GENOMIC DNA]</scope>
    <source>
        <strain evidence="20 21">CGMCC 1.9109</strain>
    </source>
</reference>
<evidence type="ECO:0000256" key="14">
    <source>
        <dbReference type="ARBA" id="ARBA00023136"/>
    </source>
</evidence>
<keyword evidence="4 15" id="KW-1003">Cell membrane</keyword>
<feature type="region of interest" description="Disordered" evidence="17">
    <location>
        <begin position="1"/>
        <end position="21"/>
    </location>
</feature>
<feature type="region of interest" description="Disordered" evidence="17">
    <location>
        <begin position="929"/>
        <end position="966"/>
    </location>
</feature>
<dbReference type="InterPro" id="IPR004027">
    <property type="entry name" value="SEC_C_motif"/>
</dbReference>
<keyword evidence="12 15" id="KW-1278">Translocase</keyword>
<dbReference type="InterPro" id="IPR036670">
    <property type="entry name" value="SecA_X-link_sf"/>
</dbReference>
<keyword evidence="14 15" id="KW-0472">Membrane</keyword>
<dbReference type="EC" id="7.4.2.8" evidence="15"/>
<evidence type="ECO:0000256" key="6">
    <source>
        <dbReference type="ARBA" id="ARBA00022519"/>
    </source>
</evidence>
<comment type="catalytic activity">
    <reaction evidence="15">
        <text>ATP + H2O + cellular proteinSide 1 = ADP + phosphate + cellular proteinSide 2.</text>
        <dbReference type="EC" id="7.4.2.8"/>
    </reaction>
</comment>
<keyword evidence="7" id="KW-0479">Metal-binding</keyword>
<organism evidence="20 21">
    <name type="scientific">Kordiimonas lacus</name>
    <dbReference type="NCBI Taxonomy" id="637679"/>
    <lineage>
        <taxon>Bacteria</taxon>
        <taxon>Pseudomonadati</taxon>
        <taxon>Pseudomonadota</taxon>
        <taxon>Alphaproteobacteria</taxon>
        <taxon>Kordiimonadales</taxon>
        <taxon>Kordiimonadaceae</taxon>
        <taxon>Kordiimonas</taxon>
    </lineage>
</organism>
<comment type="function">
    <text evidence="15">Part of the Sec protein translocase complex. Interacts with the SecYEG preprotein conducting channel. Has a central role in coupling the hydrolysis of ATP to the transfer of proteins into and across the cell membrane, serving both as a receptor for the preprotein-SecB complex and as an ATP-driven molecular motor driving the stepwise translocation of polypeptide chains across the membrane.</text>
</comment>
<dbReference type="InterPro" id="IPR036266">
    <property type="entry name" value="SecA_Wing/Scaffold_sf"/>
</dbReference>
<dbReference type="PRINTS" id="PR00906">
    <property type="entry name" value="SECA"/>
</dbReference>
<evidence type="ECO:0000256" key="4">
    <source>
        <dbReference type="ARBA" id="ARBA00022475"/>
    </source>
</evidence>
<dbReference type="GO" id="GO:0017038">
    <property type="term" value="P:protein import"/>
    <property type="evidence" value="ECO:0007669"/>
    <property type="project" value="InterPro"/>
</dbReference>
<dbReference type="SMART" id="SM00957">
    <property type="entry name" value="SecA_DEAD"/>
    <property type="match status" value="1"/>
</dbReference>
<feature type="binding site" evidence="15">
    <location>
        <position position="587"/>
    </location>
    <ligand>
        <name>ATP</name>
        <dbReference type="ChEBI" id="CHEBI:30616"/>
    </ligand>
</feature>
<comment type="subcellular location">
    <subcellularLocation>
        <location evidence="15">Cell membrane</location>
        <topology evidence="15">Peripheral membrane protein</topology>
        <orientation evidence="15">Cytoplasmic side</orientation>
    </subcellularLocation>
    <subcellularLocation>
        <location evidence="15">Cytoplasm</location>
    </subcellularLocation>
    <text evidence="15">Distribution is 50-50.</text>
</comment>
<feature type="domain" description="Helicase ATP-binding" evidence="18">
    <location>
        <begin position="177"/>
        <end position="336"/>
    </location>
</feature>
<dbReference type="PANTHER" id="PTHR30612">
    <property type="entry name" value="SECA INNER MEMBRANE COMPONENT OF SEC PROTEIN SECRETION SYSTEM"/>
    <property type="match status" value="1"/>
</dbReference>
<dbReference type="PANTHER" id="PTHR30612:SF0">
    <property type="entry name" value="CHLOROPLAST PROTEIN-TRANSPORTING ATPASE"/>
    <property type="match status" value="1"/>
</dbReference>
<evidence type="ECO:0000256" key="15">
    <source>
        <dbReference type="HAMAP-Rule" id="MF_01382"/>
    </source>
</evidence>
<evidence type="ECO:0000256" key="12">
    <source>
        <dbReference type="ARBA" id="ARBA00022967"/>
    </source>
</evidence>
<dbReference type="GO" id="GO:0005829">
    <property type="term" value="C:cytosol"/>
    <property type="evidence" value="ECO:0007669"/>
    <property type="project" value="TreeGrafter"/>
</dbReference>
<dbReference type="STRING" id="637679.GCA_001550055_00249"/>
<dbReference type="SUPFAM" id="SSF81767">
    <property type="entry name" value="Pre-protein crosslinking domain of SecA"/>
    <property type="match status" value="1"/>
</dbReference>
<keyword evidence="5 15" id="KW-0963">Cytoplasm</keyword>
<dbReference type="PROSITE" id="PS51192">
    <property type="entry name" value="HELICASE_ATP_BIND_1"/>
    <property type="match status" value="1"/>
</dbReference>
<dbReference type="GO" id="GO:0005886">
    <property type="term" value="C:plasma membrane"/>
    <property type="evidence" value="ECO:0007669"/>
    <property type="project" value="UniProtKB-SubCell"/>
</dbReference>
<dbReference type="PROSITE" id="PS01312">
    <property type="entry name" value="SECA"/>
    <property type="match status" value="1"/>
</dbReference>
<keyword evidence="6" id="KW-0997">Cell inner membrane</keyword>
<evidence type="ECO:0000256" key="13">
    <source>
        <dbReference type="ARBA" id="ARBA00023010"/>
    </source>
</evidence>
<dbReference type="InterPro" id="IPR014018">
    <property type="entry name" value="SecA_motor_DEAD"/>
</dbReference>
<keyword evidence="21" id="KW-1185">Reference proteome</keyword>
<dbReference type="InterPro" id="IPR011116">
    <property type="entry name" value="SecA_Wing/Scaffold"/>
</dbReference>
<dbReference type="InterPro" id="IPR011115">
    <property type="entry name" value="SecA_DEAD"/>
</dbReference>
<evidence type="ECO:0000256" key="5">
    <source>
        <dbReference type="ARBA" id="ARBA00022490"/>
    </source>
</evidence>
<evidence type="ECO:0000256" key="3">
    <source>
        <dbReference type="ARBA" id="ARBA00022448"/>
    </source>
</evidence>
<dbReference type="AlphaFoldDB" id="A0A1G6UN09"/>
<dbReference type="Pfam" id="PF01043">
    <property type="entry name" value="SecA_PP_bind"/>
    <property type="match status" value="1"/>
</dbReference>
<dbReference type="InterPro" id="IPR027417">
    <property type="entry name" value="P-loop_NTPase"/>
</dbReference>
<evidence type="ECO:0000256" key="11">
    <source>
        <dbReference type="ARBA" id="ARBA00022927"/>
    </source>
</evidence>
<dbReference type="GO" id="GO:0006605">
    <property type="term" value="P:protein targeting"/>
    <property type="evidence" value="ECO:0007669"/>
    <property type="project" value="UniProtKB-UniRule"/>
</dbReference>
<evidence type="ECO:0000256" key="17">
    <source>
        <dbReference type="SAM" id="MobiDB-lite"/>
    </source>
</evidence>
<dbReference type="NCBIfam" id="NF009538">
    <property type="entry name" value="PRK12904.1"/>
    <property type="match status" value="1"/>
</dbReference>
<proteinExistence type="inferred from homology"/>
<keyword evidence="3 15" id="KW-0813">Transport</keyword>
<dbReference type="Pfam" id="PF07517">
    <property type="entry name" value="SecA_DEAD"/>
    <property type="match status" value="1"/>
</dbReference>
<accession>A0A1G6UN09</accession>
<evidence type="ECO:0000313" key="20">
    <source>
        <dbReference type="EMBL" id="SDD42679.1"/>
    </source>
</evidence>
<dbReference type="GO" id="GO:0046872">
    <property type="term" value="F:metal ion binding"/>
    <property type="evidence" value="ECO:0007669"/>
    <property type="project" value="UniProtKB-KW"/>
</dbReference>